<feature type="domain" description="NADH dehydrogenase subunit 5 C-terminal" evidence="5">
    <location>
        <begin position="15"/>
        <end position="69"/>
    </location>
</feature>
<keyword evidence="2" id="KW-0813">Transport</keyword>
<dbReference type="Pfam" id="PF06455">
    <property type="entry name" value="NADH5_C"/>
    <property type="match status" value="1"/>
</dbReference>
<proteinExistence type="inferred from homology"/>
<evidence type="ECO:0000256" key="3">
    <source>
        <dbReference type="ARBA" id="ARBA00022967"/>
    </source>
</evidence>
<reference evidence="6 7" key="1">
    <citation type="submission" date="2016-06" db="EMBL/GenBank/DDBJ databases">
        <title>The Draft Genome Sequence and Annotation of the Desert Woodrat Neotoma lepida.</title>
        <authorList>
            <person name="Campbell M."/>
            <person name="Oakeson K.F."/>
            <person name="Yandell M."/>
            <person name="Halpert J.R."/>
            <person name="Dearing D."/>
        </authorList>
    </citation>
    <scope>NUCLEOTIDE SEQUENCE [LARGE SCALE GENOMIC DNA]</scope>
    <source>
        <strain evidence="6">417</strain>
        <tissue evidence="6">Liver</tissue>
    </source>
</reference>
<dbReference type="OrthoDB" id="10069788at2759"/>
<evidence type="ECO:0000313" key="6">
    <source>
        <dbReference type="EMBL" id="OBS59538.1"/>
    </source>
</evidence>
<dbReference type="EMBL" id="LZPO01108039">
    <property type="protein sequence ID" value="OBS59538.1"/>
    <property type="molecule type" value="Genomic_DNA"/>
</dbReference>
<keyword evidence="7" id="KW-1185">Reference proteome</keyword>
<gene>
    <name evidence="6" type="ORF">A6R68_09341</name>
</gene>
<dbReference type="STRING" id="56216.A0A1A6G024"/>
<evidence type="ECO:0000313" key="7">
    <source>
        <dbReference type="Proteomes" id="UP000092124"/>
    </source>
</evidence>
<organism evidence="6 7">
    <name type="scientific">Neotoma lepida</name>
    <name type="common">Desert woodrat</name>
    <dbReference type="NCBI Taxonomy" id="56216"/>
    <lineage>
        <taxon>Eukaryota</taxon>
        <taxon>Metazoa</taxon>
        <taxon>Chordata</taxon>
        <taxon>Craniata</taxon>
        <taxon>Vertebrata</taxon>
        <taxon>Euteleostomi</taxon>
        <taxon>Mammalia</taxon>
        <taxon>Eutheria</taxon>
        <taxon>Euarchontoglires</taxon>
        <taxon>Glires</taxon>
        <taxon>Rodentia</taxon>
        <taxon>Myomorpha</taxon>
        <taxon>Muroidea</taxon>
        <taxon>Cricetidae</taxon>
        <taxon>Neotominae</taxon>
        <taxon>Neotoma</taxon>
    </lineage>
</organism>
<evidence type="ECO:0000256" key="1">
    <source>
        <dbReference type="ARBA" id="ARBA00008200"/>
    </source>
</evidence>
<keyword evidence="4" id="KW-0520">NAD</keyword>
<dbReference type="AlphaFoldDB" id="A0A1A6G024"/>
<name>A0A1A6G024_NEOLE</name>
<evidence type="ECO:0000256" key="2">
    <source>
        <dbReference type="ARBA" id="ARBA00022448"/>
    </source>
</evidence>
<comment type="similarity">
    <text evidence="1">Belongs to the complex I subunit 5 family.</text>
</comment>
<keyword evidence="3" id="KW-1278">Translocase</keyword>
<evidence type="ECO:0000256" key="4">
    <source>
        <dbReference type="ARBA" id="ARBA00023027"/>
    </source>
</evidence>
<comment type="caution">
    <text evidence="6">The sequence shown here is derived from an EMBL/GenBank/DDBJ whole genome shotgun (WGS) entry which is preliminary data.</text>
</comment>
<feature type="non-terminal residue" evidence="6">
    <location>
        <position position="71"/>
    </location>
</feature>
<sequence>MESTYDFLKHITAVYSIRIIYFVSVTKPRFPPLIIINENNPKLINPVKHLALGSILAVFFISHSIPPTTIQ</sequence>
<accession>A0A1A6G024</accession>
<dbReference type="Proteomes" id="UP000092124">
    <property type="component" value="Unassembled WGS sequence"/>
</dbReference>
<evidence type="ECO:0000259" key="5">
    <source>
        <dbReference type="Pfam" id="PF06455"/>
    </source>
</evidence>
<protein>
    <recommendedName>
        <fullName evidence="5">NADH dehydrogenase subunit 5 C-terminal domain-containing protein</fullName>
    </recommendedName>
</protein>
<dbReference type="InterPro" id="IPR010934">
    <property type="entry name" value="NADH_DH_su5_C"/>
</dbReference>